<dbReference type="SMART" id="SM00220">
    <property type="entry name" value="S_TKc"/>
    <property type="match status" value="1"/>
</dbReference>
<dbReference type="PROSITE" id="PS50011">
    <property type="entry name" value="PROTEIN_KINASE_DOM"/>
    <property type="match status" value="1"/>
</dbReference>
<dbReference type="RefSeq" id="XP_009548620.1">
    <property type="nucleotide sequence ID" value="XM_009550325.1"/>
</dbReference>
<dbReference type="eggNOG" id="ENOG502R1AS">
    <property type="taxonomic scope" value="Eukaryota"/>
</dbReference>
<name>W4K4V9_HETIT</name>
<dbReference type="STRING" id="747525.W4K4V9"/>
<dbReference type="Pfam" id="PF17667">
    <property type="entry name" value="Pkinase_fungal"/>
    <property type="match status" value="1"/>
</dbReference>
<dbReference type="Gene3D" id="1.10.510.10">
    <property type="entry name" value="Transferase(Phosphotransferase) domain 1"/>
    <property type="match status" value="1"/>
</dbReference>
<dbReference type="AlphaFoldDB" id="W4K4V9"/>
<dbReference type="KEGG" id="hir:HETIRDRAFT_419686"/>
<dbReference type="PROSITE" id="PS00109">
    <property type="entry name" value="PROTEIN_KINASE_TYR"/>
    <property type="match status" value="1"/>
</dbReference>
<dbReference type="SUPFAM" id="SSF56112">
    <property type="entry name" value="Protein kinase-like (PK-like)"/>
    <property type="match status" value="1"/>
</dbReference>
<dbReference type="InParanoid" id="W4K4V9"/>
<feature type="domain" description="Protein kinase" evidence="1">
    <location>
        <begin position="322"/>
        <end position="713"/>
    </location>
</feature>
<dbReference type="InterPro" id="IPR000719">
    <property type="entry name" value="Prot_kinase_dom"/>
</dbReference>
<organism evidence="2 3">
    <name type="scientific">Heterobasidion irregulare (strain TC 32-1)</name>
    <dbReference type="NCBI Taxonomy" id="747525"/>
    <lineage>
        <taxon>Eukaryota</taxon>
        <taxon>Fungi</taxon>
        <taxon>Dikarya</taxon>
        <taxon>Basidiomycota</taxon>
        <taxon>Agaricomycotina</taxon>
        <taxon>Agaricomycetes</taxon>
        <taxon>Russulales</taxon>
        <taxon>Bondarzewiaceae</taxon>
        <taxon>Heterobasidion</taxon>
        <taxon>Heterobasidion annosum species complex</taxon>
    </lineage>
</organism>
<dbReference type="InterPro" id="IPR011009">
    <property type="entry name" value="Kinase-like_dom_sf"/>
</dbReference>
<protein>
    <recommendedName>
        <fullName evidence="1">Protein kinase domain-containing protein</fullName>
    </recommendedName>
</protein>
<evidence type="ECO:0000259" key="1">
    <source>
        <dbReference type="PROSITE" id="PS50011"/>
    </source>
</evidence>
<dbReference type="PANTHER" id="PTHR38248">
    <property type="entry name" value="FUNK1 6"/>
    <property type="match status" value="1"/>
</dbReference>
<dbReference type="PANTHER" id="PTHR38248:SF2">
    <property type="entry name" value="FUNK1 11"/>
    <property type="match status" value="1"/>
</dbReference>
<dbReference type="Proteomes" id="UP000030671">
    <property type="component" value="Unassembled WGS sequence"/>
</dbReference>
<dbReference type="EMBL" id="KI925460">
    <property type="protein sequence ID" value="ETW80096.1"/>
    <property type="molecule type" value="Genomic_DNA"/>
</dbReference>
<reference evidence="2 3" key="1">
    <citation type="journal article" date="2012" name="New Phytol.">
        <title>Insight into trade-off between wood decay and parasitism from the genome of a fungal forest pathogen.</title>
        <authorList>
            <person name="Olson A."/>
            <person name="Aerts A."/>
            <person name="Asiegbu F."/>
            <person name="Belbahri L."/>
            <person name="Bouzid O."/>
            <person name="Broberg A."/>
            <person name="Canback B."/>
            <person name="Coutinho P.M."/>
            <person name="Cullen D."/>
            <person name="Dalman K."/>
            <person name="Deflorio G."/>
            <person name="van Diepen L.T."/>
            <person name="Dunand C."/>
            <person name="Duplessis S."/>
            <person name="Durling M."/>
            <person name="Gonthier P."/>
            <person name="Grimwood J."/>
            <person name="Fossdal C.G."/>
            <person name="Hansson D."/>
            <person name="Henrissat B."/>
            <person name="Hietala A."/>
            <person name="Himmelstrand K."/>
            <person name="Hoffmeister D."/>
            <person name="Hogberg N."/>
            <person name="James T.Y."/>
            <person name="Karlsson M."/>
            <person name="Kohler A."/>
            <person name="Kues U."/>
            <person name="Lee Y.H."/>
            <person name="Lin Y.C."/>
            <person name="Lind M."/>
            <person name="Lindquist E."/>
            <person name="Lombard V."/>
            <person name="Lucas S."/>
            <person name="Lunden K."/>
            <person name="Morin E."/>
            <person name="Murat C."/>
            <person name="Park J."/>
            <person name="Raffaello T."/>
            <person name="Rouze P."/>
            <person name="Salamov A."/>
            <person name="Schmutz J."/>
            <person name="Solheim H."/>
            <person name="Stahlberg J."/>
            <person name="Velez H."/>
            <person name="de Vries R.P."/>
            <person name="Wiebenga A."/>
            <person name="Woodward S."/>
            <person name="Yakovlev I."/>
            <person name="Garbelotto M."/>
            <person name="Martin F."/>
            <person name="Grigoriev I.V."/>
            <person name="Stenlid J."/>
        </authorList>
    </citation>
    <scope>NUCLEOTIDE SEQUENCE [LARGE SCALE GENOMIC DNA]</scope>
    <source>
        <strain evidence="2 3">TC 32-1</strain>
    </source>
</reference>
<gene>
    <name evidence="2" type="ORF">HETIRDRAFT_419686</name>
</gene>
<evidence type="ECO:0000313" key="2">
    <source>
        <dbReference type="EMBL" id="ETW80096.1"/>
    </source>
</evidence>
<proteinExistence type="predicted"/>
<dbReference type="HOGENOM" id="CLU_012171_1_0_1"/>
<dbReference type="GO" id="GO:0004672">
    <property type="term" value="F:protein kinase activity"/>
    <property type="evidence" value="ECO:0007669"/>
    <property type="project" value="InterPro"/>
</dbReference>
<sequence length="726" mass="81783">MTPHQQGAGSFQNFTTQQNVSSIREAIKTELENKVTYNDARVFTAIHKDLADNHHIERCYLNFQEANSVQSAIHCLQTLEAQTKTAPNIDIESHLKRDEKAMYPHLAVIFDFIRNFFADIPAPTKLQKPREFRVSTGPLTDGGHTLGFPKINPDFVVIGSEVGNRKGLWRDISAFVEIKPTKAQGPRTEKTKDTTIKPIVTQAADYARLFVSARPFMLFSVGLLIFGSGFCVAIFDRDGITFSPQLDMWEDTKDFIRVIHALSCQLTDAELGQDPTVYELDRSTAKRLIGAQDSSFYPSYIIKPIAEDTQQRFWCTIGSPLWSSLSLLGRGSIVWKVREYDTMSEQFTGFAMILKTMWRSSTRDSEASIYETVVGIHPGVARYLIGGDVRDPRPDLRRPRATHDRNLLQQDIITVRHLRGEIFDAFVPTPVLHRLIVSTLGRPLWEYSSDLELMKGMRAALEGHQFLYKQGILHRDISAGNILLAADPTSVPAGHEGFITDLEFAWLETVFKPTTETEPASLVIGGGEIFANTLITSAERKRTTFHEQAKRGGTITGTLQFMAIELLSAMGKGKGHEIKHAHHHDIESFIWVIAYSVLRKLVFNNIATQAEMTALKSYFRRSFGGLTANAIMDNRTNALPFAFTSDSLLATRFVPRTMSGHLSFFIAELRAYVLRHLPIPTPPKEYRHSSMKLIVMDPATPPYTYEWLRSAFTDVIDGLSAQEYMQ</sequence>
<evidence type="ECO:0000313" key="3">
    <source>
        <dbReference type="Proteomes" id="UP000030671"/>
    </source>
</evidence>
<dbReference type="GO" id="GO:0005524">
    <property type="term" value="F:ATP binding"/>
    <property type="evidence" value="ECO:0007669"/>
    <property type="project" value="InterPro"/>
</dbReference>
<dbReference type="OrthoDB" id="3271139at2759"/>
<dbReference type="GeneID" id="20673590"/>
<dbReference type="InterPro" id="IPR008266">
    <property type="entry name" value="Tyr_kinase_AS"/>
</dbReference>
<accession>W4K4V9</accession>
<keyword evidence="3" id="KW-1185">Reference proteome</keyword>
<dbReference type="InterPro" id="IPR040976">
    <property type="entry name" value="Pkinase_fungal"/>
</dbReference>